<dbReference type="Proteomes" id="UP000586305">
    <property type="component" value="Unassembled WGS sequence"/>
</dbReference>
<dbReference type="RefSeq" id="WP_171625562.1">
    <property type="nucleotide sequence ID" value="NZ_JABBPG010000002.1"/>
</dbReference>
<organism evidence="1 2">
    <name type="scientific">Pseudoalteromonas caenipelagi</name>
    <dbReference type="NCBI Taxonomy" id="2726988"/>
    <lineage>
        <taxon>Bacteria</taxon>
        <taxon>Pseudomonadati</taxon>
        <taxon>Pseudomonadota</taxon>
        <taxon>Gammaproteobacteria</taxon>
        <taxon>Alteromonadales</taxon>
        <taxon>Pseudoalteromonadaceae</taxon>
        <taxon>Pseudoalteromonas</taxon>
    </lineage>
</organism>
<evidence type="ECO:0000313" key="1">
    <source>
        <dbReference type="EMBL" id="NOU50500.1"/>
    </source>
</evidence>
<name>A0A849VCH9_9GAMM</name>
<proteinExistence type="predicted"/>
<evidence type="ECO:0000313" key="2">
    <source>
        <dbReference type="Proteomes" id="UP000586305"/>
    </source>
</evidence>
<dbReference type="AlphaFoldDB" id="A0A849VCH9"/>
<reference evidence="1 2" key="1">
    <citation type="submission" date="2020-04" db="EMBL/GenBank/DDBJ databases">
        <title>Pseudoalteromonas caenipelagi sp. nov., isolated from a tidal flat.</title>
        <authorList>
            <person name="Park S."/>
            <person name="Yoon J.-H."/>
        </authorList>
    </citation>
    <scope>NUCLEOTIDE SEQUENCE [LARGE SCALE GENOMIC DNA]</scope>
    <source>
        <strain evidence="1 2">JBTF-M23</strain>
    </source>
</reference>
<accession>A0A849VCH9</accession>
<protein>
    <submittedName>
        <fullName evidence="1">Uncharacterized protein</fullName>
    </submittedName>
</protein>
<comment type="caution">
    <text evidence="1">The sequence shown here is derived from an EMBL/GenBank/DDBJ whole genome shotgun (WGS) entry which is preliminary data.</text>
</comment>
<dbReference type="EMBL" id="JABBPG010000002">
    <property type="protein sequence ID" value="NOU50500.1"/>
    <property type="molecule type" value="Genomic_DNA"/>
</dbReference>
<gene>
    <name evidence="1" type="ORF">HG263_08095</name>
</gene>
<keyword evidence="2" id="KW-1185">Reference proteome</keyword>
<sequence>MREFEVEKVLKESLENTPVGEKITLNFSGVSNIIDVEMTFKGGWVVTQTIIPGKPFEFTKGEDGYLTGINITINPFDGLKNV</sequence>